<name>A0A815EME8_9BILA</name>
<keyword evidence="11 14" id="KW-0275">Fatty acid biosynthesis</keyword>
<keyword evidence="7 14" id="KW-0276">Fatty acid metabolism</keyword>
<dbReference type="UniPathway" id="UPA00094"/>
<feature type="transmembrane region" description="Helical" evidence="14">
    <location>
        <begin position="20"/>
        <end position="38"/>
    </location>
</feature>
<feature type="transmembrane region" description="Helical" evidence="14">
    <location>
        <begin position="91"/>
        <end position="111"/>
    </location>
</feature>
<keyword evidence="8 14" id="KW-1133">Transmembrane helix</keyword>
<feature type="transmembrane region" description="Helical" evidence="14">
    <location>
        <begin position="117"/>
        <end position="140"/>
    </location>
</feature>
<dbReference type="InterPro" id="IPR007482">
    <property type="entry name" value="Tyr_Pase-like_PTPLA"/>
</dbReference>
<keyword evidence="10 14" id="KW-0472">Membrane</keyword>
<evidence type="ECO:0000256" key="10">
    <source>
        <dbReference type="ARBA" id="ARBA00023136"/>
    </source>
</evidence>
<dbReference type="GO" id="GO:0005789">
    <property type="term" value="C:endoplasmic reticulum membrane"/>
    <property type="evidence" value="ECO:0007669"/>
    <property type="project" value="UniProtKB-SubCell"/>
</dbReference>
<dbReference type="EC" id="4.2.1.134" evidence="4 14"/>
<gene>
    <name evidence="15" type="ORF">IZO911_LOCUS34769</name>
</gene>
<evidence type="ECO:0000256" key="11">
    <source>
        <dbReference type="ARBA" id="ARBA00023160"/>
    </source>
</evidence>
<sequence length="280" mass="32688">MDPRKQSSTRKQSPSQLTTAYLLIYNSVLTIGWTLILFETIKRVISYNSFSDFWECYGLWNAIELPLKICQTAAFLEVFHAMFGLVRSNPMIVLIQIISRVFLVWGVANYIPHAQHSIGILLAVTAWSITEIIRYGYYALNLFQTSPQLLTWCRYSFFIVLYPLAWSITEIIRYGYYALNLFQTSPQLLTWCRYSFFIVLYPLGVTGELVTIVKAMRTIYPESVRNRYSILLPNKLNFGFDYFYFLVVVLLAYTYFPTMYKHMLTQRAKTLNPSSSKKVN</sequence>
<protein>
    <recommendedName>
        <fullName evidence="4 14">Very-long-chain (3R)-3-hydroxyacyl-CoA dehydratase</fullName>
        <ecNumber evidence="4 14">4.2.1.134</ecNumber>
    </recommendedName>
</protein>
<comment type="catalytic activity">
    <reaction evidence="13 14">
        <text>a very-long-chain (3R)-3-hydroxyacyl-CoA = a very-long-chain (2E)-enoyl-CoA + H2O</text>
        <dbReference type="Rhea" id="RHEA:45812"/>
        <dbReference type="ChEBI" id="CHEBI:15377"/>
        <dbReference type="ChEBI" id="CHEBI:83728"/>
        <dbReference type="ChEBI" id="CHEBI:85440"/>
        <dbReference type="EC" id="4.2.1.134"/>
    </reaction>
</comment>
<feature type="transmembrane region" description="Helical" evidence="14">
    <location>
        <begin position="194"/>
        <end position="215"/>
    </location>
</feature>
<evidence type="ECO:0000256" key="3">
    <source>
        <dbReference type="ARBA" id="ARBA00007811"/>
    </source>
</evidence>
<evidence type="ECO:0000256" key="8">
    <source>
        <dbReference type="ARBA" id="ARBA00022989"/>
    </source>
</evidence>
<evidence type="ECO:0000256" key="4">
    <source>
        <dbReference type="ARBA" id="ARBA00013122"/>
    </source>
</evidence>
<evidence type="ECO:0000256" key="9">
    <source>
        <dbReference type="ARBA" id="ARBA00023098"/>
    </source>
</evidence>
<comment type="subcellular location">
    <subcellularLocation>
        <location evidence="14">Endoplasmic reticulum membrane</location>
        <topology evidence="14">Multi-pass membrane protein</topology>
    </subcellularLocation>
    <subcellularLocation>
        <location evidence="1">Membrane</location>
        <topology evidence="1">Multi-pass membrane protein</topology>
    </subcellularLocation>
</comment>
<evidence type="ECO:0000256" key="12">
    <source>
        <dbReference type="ARBA" id="ARBA00023239"/>
    </source>
</evidence>
<dbReference type="Proteomes" id="UP000663860">
    <property type="component" value="Unassembled WGS sequence"/>
</dbReference>
<dbReference type="EMBL" id="CAJNOE010000702">
    <property type="protein sequence ID" value="CAF1314003.1"/>
    <property type="molecule type" value="Genomic_DNA"/>
</dbReference>
<dbReference type="GO" id="GO:0030148">
    <property type="term" value="P:sphingolipid biosynthetic process"/>
    <property type="evidence" value="ECO:0007669"/>
    <property type="project" value="TreeGrafter"/>
</dbReference>
<evidence type="ECO:0000256" key="1">
    <source>
        <dbReference type="ARBA" id="ARBA00004141"/>
    </source>
</evidence>
<keyword evidence="12 14" id="KW-0456">Lyase</keyword>
<dbReference type="PANTHER" id="PTHR11035">
    <property type="entry name" value="VERY-LONG-CHAIN (3R)-3-HYDROXYACYL-COA DEHYDRATASE"/>
    <property type="match status" value="1"/>
</dbReference>
<evidence type="ECO:0000256" key="6">
    <source>
        <dbReference type="ARBA" id="ARBA00022692"/>
    </source>
</evidence>
<comment type="similarity">
    <text evidence="3 14">Belongs to the very long-chain fatty acids dehydratase HACD family.</text>
</comment>
<evidence type="ECO:0000256" key="13">
    <source>
        <dbReference type="ARBA" id="ARBA00036671"/>
    </source>
</evidence>
<keyword evidence="5 14" id="KW-0444">Lipid biosynthesis</keyword>
<evidence type="ECO:0000256" key="2">
    <source>
        <dbReference type="ARBA" id="ARBA00005194"/>
    </source>
</evidence>
<dbReference type="PANTHER" id="PTHR11035:SF3">
    <property type="entry name" value="VERY-LONG-CHAIN (3R)-3-HYDROXYACYL-COA DEHYDRATASE"/>
    <property type="match status" value="1"/>
</dbReference>
<comment type="caution">
    <text evidence="15">The sequence shown here is derived from an EMBL/GenBank/DDBJ whole genome shotgun (WGS) entry which is preliminary data.</text>
</comment>
<evidence type="ECO:0000313" key="16">
    <source>
        <dbReference type="Proteomes" id="UP000663860"/>
    </source>
</evidence>
<keyword evidence="6 14" id="KW-0812">Transmembrane</keyword>
<dbReference type="AlphaFoldDB" id="A0A815EME8"/>
<evidence type="ECO:0000313" key="15">
    <source>
        <dbReference type="EMBL" id="CAF1314003.1"/>
    </source>
</evidence>
<organism evidence="15 16">
    <name type="scientific">Adineta steineri</name>
    <dbReference type="NCBI Taxonomy" id="433720"/>
    <lineage>
        <taxon>Eukaryota</taxon>
        <taxon>Metazoa</taxon>
        <taxon>Spiralia</taxon>
        <taxon>Gnathifera</taxon>
        <taxon>Rotifera</taxon>
        <taxon>Eurotatoria</taxon>
        <taxon>Bdelloidea</taxon>
        <taxon>Adinetida</taxon>
        <taxon>Adinetidae</taxon>
        <taxon>Adineta</taxon>
    </lineage>
</organism>
<dbReference type="GO" id="GO:0102158">
    <property type="term" value="F:very-long-chain (3R)-3-hydroxyacyl-CoA dehydratase activity"/>
    <property type="evidence" value="ECO:0007669"/>
    <property type="project" value="UniProtKB-EC"/>
</dbReference>
<proteinExistence type="inferred from homology"/>
<evidence type="ECO:0000256" key="5">
    <source>
        <dbReference type="ARBA" id="ARBA00022516"/>
    </source>
</evidence>
<accession>A0A815EME8</accession>
<evidence type="ECO:0000256" key="14">
    <source>
        <dbReference type="RuleBase" id="RU363109"/>
    </source>
</evidence>
<dbReference type="GO" id="GO:0030497">
    <property type="term" value="P:fatty acid elongation"/>
    <property type="evidence" value="ECO:0007669"/>
    <property type="project" value="TreeGrafter"/>
</dbReference>
<comment type="function">
    <text evidence="14">Catalyzes the third of the four reactions of the long-chain fatty acids elongation cycle. This endoplasmic reticulum-bound enzymatic process, allows the addition of two carbons to the chain of long- and very long-chain fatty acids/VLCFAs per cycle. This enzyme catalyzes the dehydration of the 3-hydroxyacyl-CoA intermediate into trans-2,3-enoyl-CoA, within each cycle of fatty acid elongation. Thereby, it participates to the production of VLCFAs of different chain lengths that are involved in multiple biological processes as precursors of membrane lipids and lipid mediators.</text>
</comment>
<dbReference type="Pfam" id="PF04387">
    <property type="entry name" value="PTPLA"/>
    <property type="match status" value="1"/>
</dbReference>
<reference evidence="15" key="1">
    <citation type="submission" date="2021-02" db="EMBL/GenBank/DDBJ databases">
        <authorList>
            <person name="Nowell W R."/>
        </authorList>
    </citation>
    <scope>NUCLEOTIDE SEQUENCE</scope>
</reference>
<evidence type="ECO:0000256" key="7">
    <source>
        <dbReference type="ARBA" id="ARBA00022832"/>
    </source>
</evidence>
<comment type="pathway">
    <text evidence="2 14">Lipid metabolism; fatty acid biosynthesis.</text>
</comment>
<keyword evidence="14" id="KW-0256">Endoplasmic reticulum</keyword>
<keyword evidence="9 14" id="KW-0443">Lipid metabolism</keyword>
<feature type="transmembrane region" description="Helical" evidence="14">
    <location>
        <begin position="152"/>
        <end position="174"/>
    </location>
</feature>
<feature type="transmembrane region" description="Helical" evidence="14">
    <location>
        <begin position="236"/>
        <end position="256"/>
    </location>
</feature>
<dbReference type="GO" id="GO:0042761">
    <property type="term" value="P:very long-chain fatty acid biosynthetic process"/>
    <property type="evidence" value="ECO:0007669"/>
    <property type="project" value="TreeGrafter"/>
</dbReference>